<evidence type="ECO:0000313" key="2">
    <source>
        <dbReference type="Proteomes" id="UP000824264"/>
    </source>
</evidence>
<dbReference type="AlphaFoldDB" id="A0A9D1QZ17"/>
<name>A0A9D1QZ17_9BACT</name>
<reference evidence="1" key="2">
    <citation type="submission" date="2021-04" db="EMBL/GenBank/DDBJ databases">
        <authorList>
            <person name="Gilroy R."/>
        </authorList>
    </citation>
    <scope>NUCLEOTIDE SEQUENCE</scope>
    <source>
        <strain evidence="1">ChiSxjej5B17-1746</strain>
    </source>
</reference>
<evidence type="ECO:0000313" key="1">
    <source>
        <dbReference type="EMBL" id="HIW77935.1"/>
    </source>
</evidence>
<dbReference type="EMBL" id="DXGI01000082">
    <property type="protein sequence ID" value="HIW77935.1"/>
    <property type="molecule type" value="Genomic_DNA"/>
</dbReference>
<protein>
    <submittedName>
        <fullName evidence="1">Uncharacterized protein</fullName>
    </submittedName>
</protein>
<dbReference type="Proteomes" id="UP000824264">
    <property type="component" value="Unassembled WGS sequence"/>
</dbReference>
<proteinExistence type="predicted"/>
<reference evidence="1" key="1">
    <citation type="journal article" date="2021" name="PeerJ">
        <title>Extensive microbial diversity within the chicken gut microbiome revealed by metagenomics and culture.</title>
        <authorList>
            <person name="Gilroy R."/>
            <person name="Ravi A."/>
            <person name="Getino M."/>
            <person name="Pursley I."/>
            <person name="Horton D.L."/>
            <person name="Alikhan N.F."/>
            <person name="Baker D."/>
            <person name="Gharbi K."/>
            <person name="Hall N."/>
            <person name="Watson M."/>
            <person name="Adriaenssens E.M."/>
            <person name="Foster-Nyarko E."/>
            <person name="Jarju S."/>
            <person name="Secka A."/>
            <person name="Antonio M."/>
            <person name="Oren A."/>
            <person name="Chaudhuri R.R."/>
            <person name="La Ragione R."/>
            <person name="Hildebrand F."/>
            <person name="Pallen M.J."/>
        </authorList>
    </citation>
    <scope>NUCLEOTIDE SEQUENCE</scope>
    <source>
        <strain evidence="1">ChiSxjej5B17-1746</strain>
    </source>
</reference>
<organism evidence="1 2">
    <name type="scientific">Candidatus Bilophila faecipullorum</name>
    <dbReference type="NCBI Taxonomy" id="2838482"/>
    <lineage>
        <taxon>Bacteria</taxon>
        <taxon>Pseudomonadati</taxon>
        <taxon>Thermodesulfobacteriota</taxon>
        <taxon>Desulfovibrionia</taxon>
        <taxon>Desulfovibrionales</taxon>
        <taxon>Desulfovibrionaceae</taxon>
        <taxon>Bilophila</taxon>
    </lineage>
</organism>
<sequence length="98" mass="11166">MNEPRKKDGHAIMGKVEPHANGKDILVHPLSLEDVIEEMDRLTVAAWQTRDERPELRDEFTRRSLIFGSALFHLKKFTELLDVVRDVACAMPPAGTEQ</sequence>
<accession>A0A9D1QZ17</accession>
<gene>
    <name evidence="1" type="ORF">H9874_02160</name>
</gene>
<comment type="caution">
    <text evidence="1">The sequence shown here is derived from an EMBL/GenBank/DDBJ whole genome shotgun (WGS) entry which is preliminary data.</text>
</comment>